<reference evidence="6 7" key="1">
    <citation type="submission" date="2019-07" db="EMBL/GenBank/DDBJ databases">
        <title>Whole genome shotgun sequence of Vibrio sagamiensis NBRC 104589.</title>
        <authorList>
            <person name="Hosoyama A."/>
            <person name="Uohara A."/>
            <person name="Ohji S."/>
            <person name="Ichikawa N."/>
        </authorList>
    </citation>
    <scope>NUCLEOTIDE SEQUENCE [LARGE SCALE GENOMIC DNA]</scope>
    <source>
        <strain evidence="6 7">NBRC 104589</strain>
    </source>
</reference>
<keyword evidence="2 4" id="KW-0813">Transport</keyword>
<dbReference type="GO" id="GO:0042597">
    <property type="term" value="C:periplasmic space"/>
    <property type="evidence" value="ECO:0007669"/>
    <property type="project" value="UniProtKB-SubCell"/>
</dbReference>
<gene>
    <name evidence="6" type="ORF">VSA01S_12260</name>
</gene>
<dbReference type="GO" id="GO:0005576">
    <property type="term" value="C:extracellular region"/>
    <property type="evidence" value="ECO:0007669"/>
    <property type="project" value="UniProtKB-SubCell"/>
</dbReference>
<protein>
    <recommendedName>
        <fullName evidence="4">Phosphate-binding protein</fullName>
    </recommendedName>
</protein>
<dbReference type="InterPro" id="IPR024370">
    <property type="entry name" value="PBP_domain"/>
</dbReference>
<dbReference type="EMBL" id="BJXJ01000009">
    <property type="protein sequence ID" value="GEM75114.1"/>
    <property type="molecule type" value="Genomic_DNA"/>
</dbReference>
<evidence type="ECO:0000256" key="2">
    <source>
        <dbReference type="ARBA" id="ARBA00022448"/>
    </source>
</evidence>
<keyword evidence="4" id="KW-0592">Phosphate transport</keyword>
<comment type="similarity">
    <text evidence="1 4">Belongs to the PstS family.</text>
</comment>
<comment type="caution">
    <text evidence="6">The sequence shown here is derived from an EMBL/GenBank/DDBJ whole genome shotgun (WGS) entry which is preliminary data.</text>
</comment>
<feature type="domain" description="PBP" evidence="5">
    <location>
        <begin position="17"/>
        <end position="254"/>
    </location>
</feature>
<evidence type="ECO:0000313" key="6">
    <source>
        <dbReference type="EMBL" id="GEM75114.1"/>
    </source>
</evidence>
<keyword evidence="3 4" id="KW-0732">Signal</keyword>
<dbReference type="Gene3D" id="3.40.190.10">
    <property type="entry name" value="Periplasmic binding protein-like II"/>
    <property type="match status" value="2"/>
</dbReference>
<accession>A0A511QCT3</accession>
<keyword evidence="4" id="KW-0574">Periplasm</keyword>
<name>A0A511QCT3_9VIBR</name>
<evidence type="ECO:0000256" key="3">
    <source>
        <dbReference type="ARBA" id="ARBA00022729"/>
    </source>
</evidence>
<sequence>MLRVSMTIVIAMVISLSSATAKEINISGSTSMAQIIDVLAEQYNKDHPNNFIAVQGIGSSAGIAMVNKGVVELGMSSRYLTQHEKNKDLSILPIAYDGLAIIVNRANPIANLTEQQIHDIYKGRITNWQKVGGENKPIVVVTRETSSGSRYRFEESLGLTKEVNGSTVSNIDPHSLVVNNTSTVKTLIRHNVKAIGFISLGAMDQEVKALSFNGVAPSTKNIESQQYALARPFLLIYHNDHLDPDSVQFISYLKSAKAQEIIAKRGYIPNYNPAR</sequence>
<evidence type="ECO:0000256" key="4">
    <source>
        <dbReference type="RuleBase" id="RU367119"/>
    </source>
</evidence>
<organism evidence="6 7">
    <name type="scientific">Vibrio sagamiensis NBRC 104589</name>
    <dbReference type="NCBI Taxonomy" id="1219064"/>
    <lineage>
        <taxon>Bacteria</taxon>
        <taxon>Pseudomonadati</taxon>
        <taxon>Pseudomonadota</taxon>
        <taxon>Gammaproteobacteria</taxon>
        <taxon>Vibrionales</taxon>
        <taxon>Vibrionaceae</taxon>
        <taxon>Vibrio</taxon>
    </lineage>
</organism>
<dbReference type="GO" id="GO:0042301">
    <property type="term" value="F:phosphate ion binding"/>
    <property type="evidence" value="ECO:0007669"/>
    <property type="project" value="UniProtKB-UniRule"/>
</dbReference>
<comment type="function">
    <text evidence="4">Involved in the system for phosphate transport across the cytoplasmic membrane.</text>
</comment>
<dbReference type="CDD" id="cd13653">
    <property type="entry name" value="PBP2_phosphate_like_1"/>
    <property type="match status" value="1"/>
</dbReference>
<evidence type="ECO:0000256" key="1">
    <source>
        <dbReference type="ARBA" id="ARBA00008725"/>
    </source>
</evidence>
<dbReference type="AlphaFoldDB" id="A0A511QCT3"/>
<feature type="signal peptide" evidence="4">
    <location>
        <begin position="1"/>
        <end position="21"/>
    </location>
</feature>
<keyword evidence="4" id="KW-0964">Secreted</keyword>
<dbReference type="InterPro" id="IPR011862">
    <property type="entry name" value="Phos-bd"/>
</dbReference>
<proteinExistence type="inferred from homology"/>
<dbReference type="PANTHER" id="PTHR30570:SF1">
    <property type="entry name" value="PHOSPHATE-BINDING PROTEIN PSTS"/>
    <property type="match status" value="1"/>
</dbReference>
<dbReference type="InterPro" id="IPR050811">
    <property type="entry name" value="Phosphate_ABC_transporter"/>
</dbReference>
<dbReference type="Pfam" id="PF12849">
    <property type="entry name" value="PBP_like_2"/>
    <property type="match status" value="1"/>
</dbReference>
<feature type="chain" id="PRO_5027139949" description="Phosphate-binding protein" evidence="4">
    <location>
        <begin position="22"/>
        <end position="275"/>
    </location>
</feature>
<keyword evidence="7" id="KW-1185">Reference proteome</keyword>
<dbReference type="NCBIfam" id="TIGR02136">
    <property type="entry name" value="ptsS_2"/>
    <property type="match status" value="1"/>
</dbReference>
<dbReference type="Proteomes" id="UP000321922">
    <property type="component" value="Unassembled WGS sequence"/>
</dbReference>
<evidence type="ECO:0000259" key="5">
    <source>
        <dbReference type="Pfam" id="PF12849"/>
    </source>
</evidence>
<dbReference type="SUPFAM" id="SSF53850">
    <property type="entry name" value="Periplasmic binding protein-like II"/>
    <property type="match status" value="1"/>
</dbReference>
<comment type="subcellular location">
    <subcellularLocation>
        <location evidence="4">Periplasm</location>
    </subcellularLocation>
    <subcellularLocation>
        <location evidence="4">Secreted</location>
    </subcellularLocation>
</comment>
<evidence type="ECO:0000313" key="7">
    <source>
        <dbReference type="Proteomes" id="UP000321922"/>
    </source>
</evidence>
<dbReference type="OrthoDB" id="9790048at2"/>
<dbReference type="GO" id="GO:0006817">
    <property type="term" value="P:phosphate ion transport"/>
    <property type="evidence" value="ECO:0007669"/>
    <property type="project" value="UniProtKB-UniRule"/>
</dbReference>
<dbReference type="PANTHER" id="PTHR30570">
    <property type="entry name" value="PERIPLASMIC PHOSPHATE BINDING COMPONENT OF PHOSPHATE ABC TRANSPORTER"/>
    <property type="match status" value="1"/>
</dbReference>
<dbReference type="GO" id="GO:0007155">
    <property type="term" value="P:cell adhesion"/>
    <property type="evidence" value="ECO:0007669"/>
    <property type="project" value="UniProtKB-UniRule"/>
</dbReference>